<dbReference type="InterPro" id="IPR004839">
    <property type="entry name" value="Aminotransferase_I/II_large"/>
</dbReference>
<evidence type="ECO:0000256" key="2">
    <source>
        <dbReference type="ARBA" id="ARBA00005384"/>
    </source>
</evidence>
<dbReference type="Pfam" id="PF00392">
    <property type="entry name" value="GntR"/>
    <property type="match status" value="1"/>
</dbReference>
<dbReference type="PANTHER" id="PTHR46577:SF1">
    <property type="entry name" value="HTH-TYPE TRANSCRIPTIONAL REGULATORY PROTEIN GABR"/>
    <property type="match status" value="1"/>
</dbReference>
<dbReference type="SUPFAM" id="SSF53383">
    <property type="entry name" value="PLP-dependent transferases"/>
    <property type="match status" value="1"/>
</dbReference>
<proteinExistence type="inferred from homology"/>
<dbReference type="PRINTS" id="PR00035">
    <property type="entry name" value="HTHGNTR"/>
</dbReference>
<evidence type="ECO:0000313" key="10">
    <source>
        <dbReference type="Proteomes" id="UP000188184"/>
    </source>
</evidence>
<sequence>MEMLMVELNRNAAEPLYEQLYTGIRNAILQRKIAVGDKLPSKRKLADYLSISRTTVEQAYDQLLAEGYIEALPRQGFYAKSVEELAVEYQRNQVPVMPAVPDRLADFSPGKVDTNSFPFSLWRKLMREVLDDSNTSLLESGHPQGDWEFRNEIAAYLYQSRGVNCTPEQIVIGSGTEQLLPLLIRLLAPSSIFAFEDPGYPLTHTVFAHYDRSAVPIPVDGEGLLVQKLHESAANITYVTPSHQFPTGAVMSAARRTQLLKWAAGHPDRFIIEDDYDSEFRYIGRPVPSLQSMDRNGRVIYLSTFSKSLMPSLRIAYMVLPLPLLEAYRETFLLYSSTVPRTDQQLVTLFMKKGHFQRHLNRIRTIYRHKRELLTASLTAFSPYVSVSGDQAGMHIVLTVKNGFTEQELVSRARSKGIHITGLETFRVAGQPIGNPQILIGFGGLAEEEIVCQIEKLMASWSIKKKTAHC</sequence>
<keyword evidence="6" id="KW-0238">DNA-binding</keyword>
<dbReference type="OrthoDB" id="9808770at2"/>
<comment type="cofactor">
    <cofactor evidence="1">
        <name>pyridoxal 5'-phosphate</name>
        <dbReference type="ChEBI" id="CHEBI:597326"/>
    </cofactor>
</comment>
<evidence type="ECO:0000259" key="8">
    <source>
        <dbReference type="PROSITE" id="PS50949"/>
    </source>
</evidence>
<organism evidence="9 10">
    <name type="scientific">Planococcus lenghuensis</name>
    <dbReference type="NCBI Taxonomy" id="2213202"/>
    <lineage>
        <taxon>Bacteria</taxon>
        <taxon>Bacillati</taxon>
        <taxon>Bacillota</taxon>
        <taxon>Bacilli</taxon>
        <taxon>Bacillales</taxon>
        <taxon>Caryophanaceae</taxon>
        <taxon>Planococcus</taxon>
    </lineage>
</organism>
<evidence type="ECO:0000256" key="6">
    <source>
        <dbReference type="ARBA" id="ARBA00023125"/>
    </source>
</evidence>
<dbReference type="GO" id="GO:0003677">
    <property type="term" value="F:DNA binding"/>
    <property type="evidence" value="ECO:0007669"/>
    <property type="project" value="UniProtKB-KW"/>
</dbReference>
<dbReference type="SUPFAM" id="SSF46785">
    <property type="entry name" value="Winged helix' DNA-binding domain"/>
    <property type="match status" value="1"/>
</dbReference>
<dbReference type="CDD" id="cd00609">
    <property type="entry name" value="AAT_like"/>
    <property type="match status" value="1"/>
</dbReference>
<accession>A0A1Q2KV62</accession>
<keyword evidence="7" id="KW-0804">Transcription</keyword>
<dbReference type="AlphaFoldDB" id="A0A1Q2KV62"/>
<dbReference type="GO" id="GO:0030170">
    <property type="term" value="F:pyridoxal phosphate binding"/>
    <property type="evidence" value="ECO:0007669"/>
    <property type="project" value="InterPro"/>
</dbReference>
<dbReference type="Proteomes" id="UP000188184">
    <property type="component" value="Chromosome"/>
</dbReference>
<dbReference type="CDD" id="cd07377">
    <property type="entry name" value="WHTH_GntR"/>
    <property type="match status" value="1"/>
</dbReference>
<dbReference type="RefSeq" id="WP_077587561.1">
    <property type="nucleotide sequence ID" value="NZ_CP019640.1"/>
</dbReference>
<evidence type="ECO:0000256" key="4">
    <source>
        <dbReference type="ARBA" id="ARBA00022898"/>
    </source>
</evidence>
<keyword evidence="3" id="KW-0808">Transferase</keyword>
<dbReference type="InterPro" id="IPR051446">
    <property type="entry name" value="HTH_trans_reg/aminotransferase"/>
</dbReference>
<dbReference type="GO" id="GO:0003700">
    <property type="term" value="F:DNA-binding transcription factor activity"/>
    <property type="evidence" value="ECO:0007669"/>
    <property type="project" value="InterPro"/>
</dbReference>
<evidence type="ECO:0000256" key="7">
    <source>
        <dbReference type="ARBA" id="ARBA00023163"/>
    </source>
</evidence>
<dbReference type="SMART" id="SM00345">
    <property type="entry name" value="HTH_GNTR"/>
    <property type="match status" value="1"/>
</dbReference>
<dbReference type="KEGG" id="pmar:B0X71_00065"/>
<evidence type="ECO:0000313" key="9">
    <source>
        <dbReference type="EMBL" id="AQQ51687.1"/>
    </source>
</evidence>
<keyword evidence="5" id="KW-0805">Transcription regulation</keyword>
<dbReference type="InterPro" id="IPR036388">
    <property type="entry name" value="WH-like_DNA-bd_sf"/>
</dbReference>
<reference evidence="9 10" key="1">
    <citation type="submission" date="2017-02" db="EMBL/GenBank/DDBJ databases">
        <title>The complete genomic sequence of a novel cold adapted crude oil-degrading bacterium Planococcus qaidamina Y42.</title>
        <authorList>
            <person name="Yang R."/>
        </authorList>
    </citation>
    <scope>NUCLEOTIDE SEQUENCE [LARGE SCALE GENOMIC DNA]</scope>
    <source>
        <strain evidence="9 10">Y42</strain>
    </source>
</reference>
<dbReference type="Gene3D" id="3.40.640.10">
    <property type="entry name" value="Type I PLP-dependent aspartate aminotransferase-like (Major domain)"/>
    <property type="match status" value="1"/>
</dbReference>
<dbReference type="InterPro" id="IPR036390">
    <property type="entry name" value="WH_DNA-bd_sf"/>
</dbReference>
<comment type="similarity">
    <text evidence="2">In the C-terminal section; belongs to the class-I pyridoxal-phosphate-dependent aminotransferase family.</text>
</comment>
<keyword evidence="4" id="KW-0663">Pyridoxal phosphate</keyword>
<dbReference type="EMBL" id="CP019640">
    <property type="protein sequence ID" value="AQQ51687.1"/>
    <property type="molecule type" value="Genomic_DNA"/>
</dbReference>
<dbReference type="PROSITE" id="PS50949">
    <property type="entry name" value="HTH_GNTR"/>
    <property type="match status" value="1"/>
</dbReference>
<dbReference type="InterPro" id="IPR015424">
    <property type="entry name" value="PyrdxlP-dep_Trfase"/>
</dbReference>
<dbReference type="InterPro" id="IPR015421">
    <property type="entry name" value="PyrdxlP-dep_Trfase_major"/>
</dbReference>
<evidence type="ECO:0000256" key="3">
    <source>
        <dbReference type="ARBA" id="ARBA00022576"/>
    </source>
</evidence>
<keyword evidence="10" id="KW-1185">Reference proteome</keyword>
<evidence type="ECO:0000256" key="5">
    <source>
        <dbReference type="ARBA" id="ARBA00023015"/>
    </source>
</evidence>
<name>A0A1Q2KV62_9BACL</name>
<dbReference type="Pfam" id="PF00155">
    <property type="entry name" value="Aminotran_1_2"/>
    <property type="match status" value="1"/>
</dbReference>
<dbReference type="Gene3D" id="1.10.10.10">
    <property type="entry name" value="Winged helix-like DNA-binding domain superfamily/Winged helix DNA-binding domain"/>
    <property type="match status" value="1"/>
</dbReference>
<dbReference type="GO" id="GO:0008483">
    <property type="term" value="F:transaminase activity"/>
    <property type="evidence" value="ECO:0007669"/>
    <property type="project" value="UniProtKB-KW"/>
</dbReference>
<dbReference type="InterPro" id="IPR000524">
    <property type="entry name" value="Tscrpt_reg_HTH_GntR"/>
</dbReference>
<keyword evidence="3" id="KW-0032">Aminotransferase</keyword>
<feature type="domain" description="HTH gntR-type" evidence="8">
    <location>
        <begin position="14"/>
        <end position="82"/>
    </location>
</feature>
<protein>
    <submittedName>
        <fullName evidence="9">GntR family transcriptional regulator</fullName>
    </submittedName>
</protein>
<dbReference type="PANTHER" id="PTHR46577">
    <property type="entry name" value="HTH-TYPE TRANSCRIPTIONAL REGULATORY PROTEIN GABR"/>
    <property type="match status" value="1"/>
</dbReference>
<evidence type="ECO:0000256" key="1">
    <source>
        <dbReference type="ARBA" id="ARBA00001933"/>
    </source>
</evidence>
<gene>
    <name evidence="9" type="ORF">B0X71_00065</name>
</gene>